<reference evidence="2" key="1">
    <citation type="submission" date="2020-03" db="EMBL/GenBank/DDBJ databases">
        <title>Hybrid Assembly of Korean Phytophthora infestans isolates.</title>
        <authorList>
            <person name="Prokchorchik M."/>
            <person name="Lee Y."/>
            <person name="Seo J."/>
            <person name="Cho J.-H."/>
            <person name="Park Y.-E."/>
            <person name="Jang D.-C."/>
            <person name="Im J.-S."/>
            <person name="Choi J.-G."/>
            <person name="Park H.-J."/>
            <person name="Lee G.-B."/>
            <person name="Lee Y.-G."/>
            <person name="Hong S.-Y."/>
            <person name="Cho K."/>
            <person name="Sohn K.H."/>
        </authorList>
    </citation>
    <scope>NUCLEOTIDE SEQUENCE</scope>
    <source>
        <strain evidence="2">KR_2_A2</strain>
    </source>
</reference>
<dbReference type="Proteomes" id="UP000704712">
    <property type="component" value="Unassembled WGS sequence"/>
</dbReference>
<evidence type="ECO:0000256" key="1">
    <source>
        <dbReference type="SAM" id="MobiDB-lite"/>
    </source>
</evidence>
<name>A0A8S9UZ70_PHYIN</name>
<accession>A0A8S9UZ70</accession>
<comment type="caution">
    <text evidence="2">The sequence shown here is derived from an EMBL/GenBank/DDBJ whole genome shotgun (WGS) entry which is preliminary data.</text>
</comment>
<protein>
    <submittedName>
        <fullName evidence="2">Uncharacterized protein</fullName>
    </submittedName>
</protein>
<proteinExistence type="predicted"/>
<organism evidence="2 3">
    <name type="scientific">Phytophthora infestans</name>
    <name type="common">Potato late blight agent</name>
    <name type="synonym">Botrytis infestans</name>
    <dbReference type="NCBI Taxonomy" id="4787"/>
    <lineage>
        <taxon>Eukaryota</taxon>
        <taxon>Sar</taxon>
        <taxon>Stramenopiles</taxon>
        <taxon>Oomycota</taxon>
        <taxon>Peronosporomycetes</taxon>
        <taxon>Peronosporales</taxon>
        <taxon>Peronosporaceae</taxon>
        <taxon>Phytophthora</taxon>
    </lineage>
</organism>
<dbReference type="EMBL" id="JAACNO010000856">
    <property type="protein sequence ID" value="KAF4144472.1"/>
    <property type="molecule type" value="Genomic_DNA"/>
</dbReference>
<evidence type="ECO:0000313" key="3">
    <source>
        <dbReference type="Proteomes" id="UP000704712"/>
    </source>
</evidence>
<sequence>MRGGPRRTRREELHNFLGSQSPTSLLTDVSLAPKTADSAPHCVALLSPAVSVRFSSLPPSSVTAPLSPSNSDLDELVAETVVSPDSPVRSAPLVSPAESSAAATTAGRDETPPWFAGADQDEWEDPYSAVNLILAAQHATERPPLADPPPRVPPKITCEEPLLQDQCPVRPRSGLASASSHRSLWRATTRYLQLTWEWPENLKGVYWCMSEVSAWINSCVRIPFYKYFDRHFRGAGVSETSLCFLYSFQAACYGSVRCRSEKEVEQTELSESMSTSGLRATRSDLVFADDGEMVSVVVRTVVELTGTALVLLRTEAFRFPPSAVPFLIFCKAVEVLSVRDRLPESDVYTGTLRLHEETVEDTGLGAAVDRGADCACSTAD</sequence>
<gene>
    <name evidence="2" type="ORF">GN958_ATG06320</name>
</gene>
<feature type="region of interest" description="Disordered" evidence="1">
    <location>
        <begin position="83"/>
        <end position="113"/>
    </location>
</feature>
<dbReference type="AlphaFoldDB" id="A0A8S9UZ70"/>
<evidence type="ECO:0000313" key="2">
    <source>
        <dbReference type="EMBL" id="KAF4144472.1"/>
    </source>
</evidence>
<feature type="compositionally biased region" description="Low complexity" evidence="1">
    <location>
        <begin position="97"/>
        <end position="106"/>
    </location>
</feature>
<feature type="region of interest" description="Disordered" evidence="1">
    <location>
        <begin position="1"/>
        <end position="21"/>
    </location>
</feature>